<gene>
    <name evidence="1" type="ORF">NBO_598g0001</name>
</gene>
<keyword evidence="2" id="KW-1185">Reference proteome</keyword>
<evidence type="ECO:0000313" key="1">
    <source>
        <dbReference type="EMBL" id="EOB11994.1"/>
    </source>
</evidence>
<evidence type="ECO:0000313" key="2">
    <source>
        <dbReference type="Proteomes" id="UP000016927"/>
    </source>
</evidence>
<accession>R0M1U4</accession>
<dbReference type="Proteomes" id="UP000016927">
    <property type="component" value="Unassembled WGS sequence"/>
</dbReference>
<protein>
    <submittedName>
        <fullName evidence="1">Uncharacterized protein</fullName>
    </submittedName>
</protein>
<name>R0M1U4_NOSB1</name>
<organism evidence="1 2">
    <name type="scientific">Nosema bombycis (strain CQ1 / CVCC 102059)</name>
    <name type="common">Microsporidian parasite</name>
    <name type="synonym">Pebrine of silkworm</name>
    <dbReference type="NCBI Taxonomy" id="578461"/>
    <lineage>
        <taxon>Eukaryota</taxon>
        <taxon>Fungi</taxon>
        <taxon>Fungi incertae sedis</taxon>
        <taxon>Microsporidia</taxon>
        <taxon>Nosematidae</taxon>
        <taxon>Nosema</taxon>
    </lineage>
</organism>
<dbReference type="HOGENOM" id="CLU_2886372_0_0_1"/>
<dbReference type="EMBL" id="KB909505">
    <property type="protein sequence ID" value="EOB11994.1"/>
    <property type="molecule type" value="Genomic_DNA"/>
</dbReference>
<dbReference type="AlphaFoldDB" id="R0M1U4"/>
<reference evidence="1 2" key="1">
    <citation type="journal article" date="2013" name="BMC Genomics">
        <title>Comparative genomics of parasitic silkworm microsporidia reveal an association between genome expansion and host adaptation.</title>
        <authorList>
            <person name="Pan G."/>
            <person name="Xu J."/>
            <person name="Li T."/>
            <person name="Xia Q."/>
            <person name="Liu S.L."/>
            <person name="Zhang G."/>
            <person name="Li S."/>
            <person name="Li C."/>
            <person name="Liu H."/>
            <person name="Yang L."/>
            <person name="Liu T."/>
            <person name="Zhang X."/>
            <person name="Wu Z."/>
            <person name="Fan W."/>
            <person name="Dang X."/>
            <person name="Xiang H."/>
            <person name="Tao M."/>
            <person name="Li Y."/>
            <person name="Hu J."/>
            <person name="Li Z."/>
            <person name="Lin L."/>
            <person name="Luo J."/>
            <person name="Geng L."/>
            <person name="Wang L."/>
            <person name="Long M."/>
            <person name="Wan Y."/>
            <person name="He N."/>
            <person name="Zhang Z."/>
            <person name="Lu C."/>
            <person name="Keeling P.J."/>
            <person name="Wang J."/>
            <person name="Xiang Z."/>
            <person name="Zhou Z."/>
        </authorList>
    </citation>
    <scope>NUCLEOTIDE SEQUENCE [LARGE SCALE GENOMIC DNA]</scope>
    <source>
        <strain evidence="2">CQ1 / CVCC 102059</strain>
    </source>
</reference>
<proteinExistence type="predicted"/>
<sequence length="63" mass="7539">MFMVLHDHLFLFRIKYDGTKNINFVIFLNKISHISATFGHKTQINNRPYKNKVLTLSMFFFLS</sequence>
<dbReference type="VEuPathDB" id="MicrosporidiaDB:NBO_598g0001"/>